<dbReference type="Pfam" id="PF00300">
    <property type="entry name" value="His_Phos_1"/>
    <property type="match status" value="1"/>
</dbReference>
<proteinExistence type="predicted"/>
<dbReference type="SUPFAM" id="SSF53254">
    <property type="entry name" value="Phosphoglycerate mutase-like"/>
    <property type="match status" value="1"/>
</dbReference>
<dbReference type="SMART" id="SM00855">
    <property type="entry name" value="PGAM"/>
    <property type="match status" value="1"/>
</dbReference>
<evidence type="ECO:0000313" key="2">
    <source>
        <dbReference type="Proteomes" id="UP000529637"/>
    </source>
</evidence>
<dbReference type="InterPro" id="IPR029033">
    <property type="entry name" value="His_PPase_superfam"/>
</dbReference>
<accession>A0A7Y6TX66</accession>
<sequence>MTARLVHAWRHPRAEGGAGCCIGRTDLPVDPRKAKRLAHRIRAFARRARLPHIVVTSPLRRSCEVGCWLARWGWTHRVDPALAELDFGTWEGRGWASVPVQEIDAWCADFVHHAPGGGESLAALLRRVERFEPAGACVVVTHGGWLSAAAWLTRGAVPATSERWPPPPSFGQRVALAWSSVSDARRPGRQALGRVQGE</sequence>
<dbReference type="Proteomes" id="UP000529637">
    <property type="component" value="Unassembled WGS sequence"/>
</dbReference>
<organism evidence="1 2">
    <name type="scientific">Piscinibacter koreensis</name>
    <dbReference type="NCBI Taxonomy" id="2742824"/>
    <lineage>
        <taxon>Bacteria</taxon>
        <taxon>Pseudomonadati</taxon>
        <taxon>Pseudomonadota</taxon>
        <taxon>Betaproteobacteria</taxon>
        <taxon>Burkholderiales</taxon>
        <taxon>Sphaerotilaceae</taxon>
        <taxon>Piscinibacter</taxon>
    </lineage>
</organism>
<dbReference type="RefSeq" id="WP_176069643.1">
    <property type="nucleotide sequence ID" value="NZ_JABWMJ010000006.1"/>
</dbReference>
<dbReference type="Gene3D" id="3.40.50.1240">
    <property type="entry name" value="Phosphoglycerate mutase-like"/>
    <property type="match status" value="1"/>
</dbReference>
<evidence type="ECO:0000313" key="1">
    <source>
        <dbReference type="EMBL" id="NUZ06782.1"/>
    </source>
</evidence>
<protein>
    <submittedName>
        <fullName evidence="1">Histidine phosphatase family protein</fullName>
    </submittedName>
</protein>
<comment type="caution">
    <text evidence="1">The sequence shown here is derived from an EMBL/GenBank/DDBJ whole genome shotgun (WGS) entry which is preliminary data.</text>
</comment>
<reference evidence="1 2" key="1">
    <citation type="submission" date="2020-06" db="EMBL/GenBank/DDBJ databases">
        <title>Schlegella sp. ID0723 isolated from air conditioner.</title>
        <authorList>
            <person name="Kim D.Y."/>
            <person name="Kim D.-U."/>
        </authorList>
    </citation>
    <scope>NUCLEOTIDE SEQUENCE [LARGE SCALE GENOMIC DNA]</scope>
    <source>
        <strain evidence="1 2">ID0723</strain>
    </source>
</reference>
<dbReference type="InterPro" id="IPR013078">
    <property type="entry name" value="His_Pase_superF_clade-1"/>
</dbReference>
<name>A0A7Y6TX66_9BURK</name>
<dbReference type="AlphaFoldDB" id="A0A7Y6TX66"/>
<keyword evidence="2" id="KW-1185">Reference proteome</keyword>
<gene>
    <name evidence="1" type="ORF">HQN59_13540</name>
</gene>
<dbReference type="EMBL" id="JABWMJ010000006">
    <property type="protein sequence ID" value="NUZ06782.1"/>
    <property type="molecule type" value="Genomic_DNA"/>
</dbReference>